<protein>
    <recommendedName>
        <fullName evidence="1">Sugar fermentation stimulation protein homolog</fullName>
    </recommendedName>
</protein>
<dbReference type="Pfam" id="PF17746">
    <property type="entry name" value="SfsA_N"/>
    <property type="match status" value="1"/>
</dbReference>
<dbReference type="EMBL" id="DROD01000522">
    <property type="protein sequence ID" value="HHJ53147.1"/>
    <property type="molecule type" value="Genomic_DNA"/>
</dbReference>
<reference evidence="4" key="1">
    <citation type="journal article" date="2020" name="mSystems">
        <title>Genome- and Community-Level Interaction Insights into Carbon Utilization and Element Cycling Functions of Hydrothermarchaeota in Hydrothermal Sediment.</title>
        <authorList>
            <person name="Zhou Z."/>
            <person name="Liu Y."/>
            <person name="Xu W."/>
            <person name="Pan J."/>
            <person name="Luo Z.H."/>
            <person name="Li M."/>
        </authorList>
    </citation>
    <scope>NUCLEOTIDE SEQUENCE [LARGE SCALE GENOMIC DNA]</scope>
    <source>
        <strain evidence="4">HyVt-527</strain>
    </source>
</reference>
<name>A0A7V5PQQ2_CALAY</name>
<sequence>MRFKEPLIEGTLIRRYKRFIADVALPDSTIVQAHCPNSGSMRTCLGEGWPVMLSDSHNPKRKLRYTWEMVHNGKCWIGINTHLANRIAEEAIRNGRIAELTDYQELRAEVKYGQNSRIDLLLQRDGRLCFVEVKNVTLVEADGYYKFPDAVTIRGRKHLFELTEMVRQGHRAIMLFMIQRTDGTAFRPAAEIDPNYARALRDAHRAGVEILPYLVEVTPEEITVTRKVEFVLD</sequence>
<accession>A0A7V5PQQ2</accession>
<comment type="caution">
    <text evidence="4">The sequence shown here is derived from an EMBL/GenBank/DDBJ whole genome shotgun (WGS) entry which is preliminary data.</text>
</comment>
<dbReference type="Gene3D" id="3.40.1350.60">
    <property type="match status" value="1"/>
</dbReference>
<evidence type="ECO:0000259" key="2">
    <source>
        <dbReference type="Pfam" id="PF03749"/>
    </source>
</evidence>
<evidence type="ECO:0000256" key="1">
    <source>
        <dbReference type="HAMAP-Rule" id="MF_00095"/>
    </source>
</evidence>
<dbReference type="AlphaFoldDB" id="A0A7V5PQQ2"/>
<comment type="similarity">
    <text evidence="1">Belongs to the SfsA family.</text>
</comment>
<dbReference type="HAMAP" id="MF_00095">
    <property type="entry name" value="SfsA"/>
    <property type="match status" value="1"/>
</dbReference>
<dbReference type="PANTHER" id="PTHR30545">
    <property type="entry name" value="SUGAR FERMENTATION STIMULATION PROTEIN A"/>
    <property type="match status" value="1"/>
</dbReference>
<dbReference type="Gene3D" id="2.40.50.580">
    <property type="match status" value="1"/>
</dbReference>
<dbReference type="NCBIfam" id="TIGR00230">
    <property type="entry name" value="sfsA"/>
    <property type="match status" value="1"/>
</dbReference>
<gene>
    <name evidence="1 4" type="primary">sfsA</name>
    <name evidence="4" type="ORF">ENJ89_08130</name>
</gene>
<dbReference type="InterPro" id="IPR041465">
    <property type="entry name" value="SfsA_N"/>
</dbReference>
<evidence type="ECO:0000313" key="4">
    <source>
        <dbReference type="EMBL" id="HHJ53147.1"/>
    </source>
</evidence>
<feature type="domain" description="Sugar fermentation stimulation protein C-terminal" evidence="2">
    <location>
        <begin position="82"/>
        <end position="221"/>
    </location>
</feature>
<dbReference type="Pfam" id="PF03749">
    <property type="entry name" value="SfsA"/>
    <property type="match status" value="1"/>
</dbReference>
<feature type="domain" description="SfsA N-terminal OB" evidence="3">
    <location>
        <begin position="13"/>
        <end position="79"/>
    </location>
</feature>
<dbReference type="GO" id="GO:0003677">
    <property type="term" value="F:DNA binding"/>
    <property type="evidence" value="ECO:0007669"/>
    <property type="project" value="InterPro"/>
</dbReference>
<organism evidence="4">
    <name type="scientific">Caldithrix abyssi</name>
    <dbReference type="NCBI Taxonomy" id="187145"/>
    <lineage>
        <taxon>Bacteria</taxon>
        <taxon>Pseudomonadati</taxon>
        <taxon>Calditrichota</taxon>
        <taxon>Calditrichia</taxon>
        <taxon>Calditrichales</taxon>
        <taxon>Calditrichaceae</taxon>
        <taxon>Caldithrix</taxon>
    </lineage>
</organism>
<dbReference type="InterPro" id="IPR005224">
    <property type="entry name" value="SfsA"/>
</dbReference>
<dbReference type="Proteomes" id="UP000886124">
    <property type="component" value="Unassembled WGS sequence"/>
</dbReference>
<dbReference type="InterPro" id="IPR040452">
    <property type="entry name" value="SfsA_C"/>
</dbReference>
<proteinExistence type="inferred from homology"/>
<dbReference type="CDD" id="cd22359">
    <property type="entry name" value="SfsA-like_bacterial"/>
    <property type="match status" value="1"/>
</dbReference>
<dbReference type="PANTHER" id="PTHR30545:SF2">
    <property type="entry name" value="SUGAR FERMENTATION STIMULATION PROTEIN A"/>
    <property type="match status" value="1"/>
</dbReference>
<evidence type="ECO:0000259" key="3">
    <source>
        <dbReference type="Pfam" id="PF17746"/>
    </source>
</evidence>